<dbReference type="PANTHER" id="PTHR34387:SF2">
    <property type="entry name" value="SLR1258 PROTEIN"/>
    <property type="match status" value="1"/>
</dbReference>
<dbReference type="InterPro" id="IPR052022">
    <property type="entry name" value="26kDa_periplasmic_antigen"/>
</dbReference>
<accession>Q1YMN5</accession>
<dbReference type="GO" id="GO:0006974">
    <property type="term" value="P:DNA damage response"/>
    <property type="evidence" value="ECO:0007669"/>
    <property type="project" value="TreeGrafter"/>
</dbReference>
<keyword evidence="3" id="KW-1185">Reference proteome</keyword>
<dbReference type="OrthoDB" id="9813144at2"/>
<feature type="chain" id="PRO_5004197682" description="SIMPL domain-containing protein" evidence="1">
    <location>
        <begin position="22"/>
        <end position="249"/>
    </location>
</feature>
<reference evidence="2 3" key="1">
    <citation type="journal article" date="2008" name="Appl. Environ. Microbiol.">
        <title>Genomic insights into Mn(II) oxidation by the marine alphaproteobacterium Aurantimonas sp. strain SI85-9A1.</title>
        <authorList>
            <person name="Dick G.J."/>
            <person name="Podell S."/>
            <person name="Johnson H.A."/>
            <person name="Rivera-Espinoza Y."/>
            <person name="Bernier-Latmani R."/>
            <person name="McCarthy J.K."/>
            <person name="Torpey J.W."/>
            <person name="Clement B.G."/>
            <person name="Gaasterland T."/>
            <person name="Tebo B.M."/>
        </authorList>
    </citation>
    <scope>NUCLEOTIDE SEQUENCE [LARGE SCALE GENOMIC DNA]</scope>
    <source>
        <strain evidence="2 3">SI85-9A1</strain>
    </source>
</reference>
<proteinExistence type="predicted"/>
<dbReference type="Gene3D" id="3.30.70.2970">
    <property type="entry name" value="Protein of unknown function (DUF541), domain 2"/>
    <property type="match status" value="1"/>
</dbReference>
<dbReference type="EMBL" id="AAPJ01000001">
    <property type="protein sequence ID" value="EAS51346.1"/>
    <property type="molecule type" value="Genomic_DNA"/>
</dbReference>
<organism evidence="2 3">
    <name type="scientific">Aurantimonas manganoxydans (strain ATCC BAA-1229 / DSM 21871 / SI85-9A1)</name>
    <dbReference type="NCBI Taxonomy" id="287752"/>
    <lineage>
        <taxon>Bacteria</taxon>
        <taxon>Pseudomonadati</taxon>
        <taxon>Pseudomonadota</taxon>
        <taxon>Alphaproteobacteria</taxon>
        <taxon>Hyphomicrobiales</taxon>
        <taxon>Aurantimonadaceae</taxon>
        <taxon>Aurantimonas</taxon>
    </lineage>
</organism>
<dbReference type="Gene3D" id="3.30.110.170">
    <property type="entry name" value="Protein of unknown function (DUF541), domain 1"/>
    <property type="match status" value="1"/>
</dbReference>
<evidence type="ECO:0008006" key="4">
    <source>
        <dbReference type="Google" id="ProtNLM"/>
    </source>
</evidence>
<dbReference type="RefSeq" id="WP_009209987.1">
    <property type="nucleotide sequence ID" value="NZ_BBWP01000057.1"/>
</dbReference>
<dbReference type="BioCyc" id="AURANTIMONAS:SI859A1_02162-MONOMER"/>
<dbReference type="Proteomes" id="UP000000321">
    <property type="component" value="Unassembled WGS sequence"/>
</dbReference>
<name>Q1YMN5_AURMS</name>
<feature type="signal peptide" evidence="1">
    <location>
        <begin position="1"/>
        <end position="21"/>
    </location>
</feature>
<dbReference type="Pfam" id="PF04402">
    <property type="entry name" value="SIMPL"/>
    <property type="match status" value="1"/>
</dbReference>
<keyword evidence="1" id="KW-0732">Signal</keyword>
<dbReference type="HOGENOM" id="CLU_080344_4_0_5"/>
<protein>
    <recommendedName>
        <fullName evidence="4">SIMPL domain-containing protein</fullName>
    </recommendedName>
</protein>
<dbReference type="AlphaFoldDB" id="Q1YMN5"/>
<comment type="caution">
    <text evidence="2">The sequence shown here is derived from an EMBL/GenBank/DDBJ whole genome shotgun (WGS) entry which is preliminary data.</text>
</comment>
<evidence type="ECO:0000256" key="1">
    <source>
        <dbReference type="SAM" id="SignalP"/>
    </source>
</evidence>
<dbReference type="InterPro" id="IPR007497">
    <property type="entry name" value="SIMPL/DUF541"/>
</dbReference>
<sequence>MNRRFSPLIATLILVASPAVALAQAGATQPAAEAAARTLVVTGTGEARATPDVAMTSFTVLRSAETAREALDAANAAMHEVTTGMGEIGVADRDLQTSGFSINPQYRYDNQNDGTQKPPEIAAYEVRNSLTVRVRDIAKLGEILDRAVTLGVNQGGEISFDVAEPQEARNAARQEAVADAMATAEVLAEAAGVTLGPVREISESGGQMPPQPLGRSMKMMAAEAAPSVPVETGENSFNASVRMVFSIAD</sequence>
<evidence type="ECO:0000313" key="2">
    <source>
        <dbReference type="EMBL" id="EAS51346.1"/>
    </source>
</evidence>
<evidence type="ECO:0000313" key="3">
    <source>
        <dbReference type="Proteomes" id="UP000000321"/>
    </source>
</evidence>
<dbReference type="PANTHER" id="PTHR34387">
    <property type="entry name" value="SLR1258 PROTEIN"/>
    <property type="match status" value="1"/>
</dbReference>
<gene>
    <name evidence="2" type="ORF">SI859A1_02162</name>
</gene>